<protein>
    <submittedName>
        <fullName evidence="1">Uncharacterized protein</fullName>
    </submittedName>
</protein>
<comment type="caution">
    <text evidence="1">The sequence shown here is derived from an EMBL/GenBank/DDBJ whole genome shotgun (WGS) entry which is preliminary data.</text>
</comment>
<organism evidence="1 2">
    <name type="scientific">Xylaria arbuscula</name>
    <dbReference type="NCBI Taxonomy" id="114810"/>
    <lineage>
        <taxon>Eukaryota</taxon>
        <taxon>Fungi</taxon>
        <taxon>Dikarya</taxon>
        <taxon>Ascomycota</taxon>
        <taxon>Pezizomycotina</taxon>
        <taxon>Sordariomycetes</taxon>
        <taxon>Xylariomycetidae</taxon>
        <taxon>Xylariales</taxon>
        <taxon>Xylariaceae</taxon>
        <taxon>Xylaria</taxon>
    </lineage>
</organism>
<reference evidence="1" key="1">
    <citation type="submission" date="2022-07" db="EMBL/GenBank/DDBJ databases">
        <title>Genome Sequence of Xylaria arbuscula.</title>
        <authorList>
            <person name="Buettner E."/>
        </authorList>
    </citation>
    <scope>NUCLEOTIDE SEQUENCE</scope>
    <source>
        <strain evidence="1">VT107</strain>
    </source>
</reference>
<dbReference type="PANTHER" id="PTHR40518:SF1">
    <property type="entry name" value="ACETOACETATE DECARBOXYLASE"/>
    <property type="match status" value="1"/>
</dbReference>
<dbReference type="PANTHER" id="PTHR40518">
    <property type="entry name" value="ACETOACETATE DECARBOXYLASE"/>
    <property type="match status" value="1"/>
</dbReference>
<keyword evidence="2" id="KW-1185">Reference proteome</keyword>
<name>A0A9W8NIR0_9PEZI</name>
<evidence type="ECO:0000313" key="2">
    <source>
        <dbReference type="Proteomes" id="UP001148614"/>
    </source>
</evidence>
<dbReference type="AlphaFoldDB" id="A0A9W8NIR0"/>
<proteinExistence type="predicted"/>
<dbReference type="Proteomes" id="UP001148614">
    <property type="component" value="Unassembled WGS sequence"/>
</dbReference>
<sequence>MNDEHILPVPAPWKLKGTIYFLSFWTSKRNDELPTVAYSPLEATSSFASAVTSGQHIGGLSQIQIIRYTDSPVGAYDELIICPGYFAYEKQDGKGIIKKLKNARITRIYVSQKNTCWNGRASKLNLIMLGSMLDFISLRAWLQSSNIPKLVPDWNIPKHLARFEWVHTADGKTKVRVYPYDTAALSDDGYSTISESEPSDNVFFQATFQPMRWAPSFPLSFSWLKYMGIDASLVQPPLPDGRQRDSSVGEELPGTRQWCQVLPGLSTRRATLGWIDMSQSSYDVAHCSDGRDIKKGGNNEIKCANFWPGLRRWNMGILMQNADINFEEGLHWDPPSPHVGA</sequence>
<dbReference type="EMBL" id="JANPWZ010000408">
    <property type="protein sequence ID" value="KAJ3577232.1"/>
    <property type="molecule type" value="Genomic_DNA"/>
</dbReference>
<dbReference type="VEuPathDB" id="FungiDB:F4678DRAFT_458210"/>
<accession>A0A9W8NIR0</accession>
<evidence type="ECO:0000313" key="1">
    <source>
        <dbReference type="EMBL" id="KAJ3577232.1"/>
    </source>
</evidence>
<gene>
    <name evidence="1" type="ORF">NPX13_g3339</name>
</gene>